<gene>
    <name evidence="1" type="ORF">H5P28_11840</name>
</gene>
<organism evidence="1 2">
    <name type="scientific">Ruficoccus amylovorans</name>
    <dbReference type="NCBI Taxonomy" id="1804625"/>
    <lineage>
        <taxon>Bacteria</taxon>
        <taxon>Pseudomonadati</taxon>
        <taxon>Verrucomicrobiota</taxon>
        <taxon>Opitutia</taxon>
        <taxon>Puniceicoccales</taxon>
        <taxon>Cerasicoccaceae</taxon>
        <taxon>Ruficoccus</taxon>
    </lineage>
</organism>
<reference evidence="1 2" key="1">
    <citation type="submission" date="2020-07" db="EMBL/GenBank/DDBJ databases">
        <authorList>
            <person name="Feng X."/>
        </authorList>
    </citation>
    <scope>NUCLEOTIDE SEQUENCE [LARGE SCALE GENOMIC DNA]</scope>
    <source>
        <strain evidence="1 2">JCM31066</strain>
    </source>
</reference>
<dbReference type="EMBL" id="JACHVB010000035">
    <property type="protein sequence ID" value="MBC2594949.1"/>
    <property type="molecule type" value="Genomic_DNA"/>
</dbReference>
<protein>
    <submittedName>
        <fullName evidence="1">Uncharacterized protein</fullName>
    </submittedName>
</protein>
<keyword evidence="2" id="KW-1185">Reference proteome</keyword>
<evidence type="ECO:0000313" key="1">
    <source>
        <dbReference type="EMBL" id="MBC2594949.1"/>
    </source>
</evidence>
<dbReference type="RefSeq" id="WP_185675915.1">
    <property type="nucleotide sequence ID" value="NZ_JACHVB010000035.1"/>
</dbReference>
<name>A0A842HFA6_9BACT</name>
<accession>A0A842HFA6</accession>
<dbReference type="AlphaFoldDB" id="A0A842HFA6"/>
<sequence>MLPVGQDRLDDLLQAAGVWKPYVSDQPRPYYWGVDWGDIAFERGYASELESSLWPKWVASLSAEAGEKEYRRTKDYSSVDRMQFCPRGDGWYPTWLEDAGDCENQGHDFITFCGRMNAFTARKRGIRRFGFGLLGLSYVAEAKFEDRREGGHFRVCLVDERDPNGEPGTLRPFEQATGTFMAHTKTEWESVWHVHAR</sequence>
<comment type="caution">
    <text evidence="1">The sequence shown here is derived from an EMBL/GenBank/DDBJ whole genome shotgun (WGS) entry which is preliminary data.</text>
</comment>
<dbReference type="Proteomes" id="UP000546464">
    <property type="component" value="Unassembled WGS sequence"/>
</dbReference>
<evidence type="ECO:0000313" key="2">
    <source>
        <dbReference type="Proteomes" id="UP000546464"/>
    </source>
</evidence>
<proteinExistence type="predicted"/>